<organism evidence="3">
    <name type="scientific">Spongospora subterranea</name>
    <dbReference type="NCBI Taxonomy" id="70186"/>
    <lineage>
        <taxon>Eukaryota</taxon>
        <taxon>Sar</taxon>
        <taxon>Rhizaria</taxon>
        <taxon>Endomyxa</taxon>
        <taxon>Phytomyxea</taxon>
        <taxon>Plasmodiophorida</taxon>
        <taxon>Plasmodiophoridae</taxon>
        <taxon>Spongospora</taxon>
    </lineage>
</organism>
<dbReference type="GO" id="GO:0060271">
    <property type="term" value="P:cilium assembly"/>
    <property type="evidence" value="ECO:0007669"/>
    <property type="project" value="TreeGrafter"/>
</dbReference>
<feature type="region of interest" description="Disordered" evidence="1">
    <location>
        <begin position="1120"/>
        <end position="1150"/>
    </location>
</feature>
<dbReference type="PROSITE" id="PS50096">
    <property type="entry name" value="IQ"/>
    <property type="match status" value="1"/>
</dbReference>
<feature type="region of interest" description="Disordered" evidence="1">
    <location>
        <begin position="499"/>
        <end position="520"/>
    </location>
</feature>
<sequence length="2069" mass="227160">MEVYDMIDGQEIRDPIVSSLPSLPPRVRGDVQGCAMVSIGGISWIPSPSFSEPIQASVRLLWWGEHGRGLWLNEGQEASYIIRCTYSDMKAYLTDMRVLVLDIFDRKNDAPVAESVVDFASAHALENIDVVLPVISRASAVVGHLPFKFVLSFETNISANQTVLEPRTNVQVSEKYKHLPSSSVTKQPIPSGAPSIISKRPKKKIKDSKVRSPAILVCENDVIGQLLSKGRRLRDCMEAASTSGFSFLKPSESGNLNMELSALNEVSDLSLVDSEADPEQLFAKLFFERTGSDVIVASKERKLNEKVAVEAPKHEAENVQQENIAPEGAIQIPITVAISSIDFERGAFPKYNCESIKVLTKLPDSADECVVPATRMVKDKSKSTLPVNYNAKLVLPKSSDMQSTPVEIIVEFQKRRFGSLPFNVCPYRGIGNIPSGHTDRFVPFSISLKDESGQRRATVELQLLRGDIPCPSSPSDRTQASTISAMVSADTKLLKHQDQSKDQFLKASRPQTPSSPMGTVGEVPAVSEPVAVLPGDLVVIQIGILHAVIDEPVQDRFQNTFVSYQIFGDHDRVRTPLRSEKYCVQFHHLDHVPRLFSNKLYGLFKDAHLILEVWSTSLSRLPSYSRYFQTATILLGIAKIPLRCLLQCFHCGFYDKHGEENVDQVLSLFRHHEAIIRNVLTGKTVGAITISLALGSSSQMAFLAQLWRSAIPIQRIVRGHLSRLHSRVRSKKDSLDATACDQGDGNKKLIESALDRKASKRPMCSLSHKFCLRIASISGIRLAPSWYGECNMEEAVLWVSYRFPGETRSTCSIKRALTVGELSADATFDSEADHIVQIQPSQSIQRYILSCKSDVIFEVWLANASGHDAGIVAGRTLLPLQILLSATASSKPSTALSLFVRPFQPFLPPTPALPPCELHISFSYEPVDDYQLPSLSAQSSPGQDLIIIVDIDCIKGLDACFAFLSQRYHGLRGTEVRGFNVSVEITLFNETENVFDDWTRSTAVVPQTFEPEFHHQDNFQISADDQLLRMLRSESMILKVYHHFFSSSKLGTICIGTVAVPLSGLLDDKDGISGWFPIFQDDSLLADFPAGVVLLSVRFGSDGFSCVQALSAKNVTYLSGNQEDDHQSEQATSRSPGTVRSEETRSDEGCAPSGSFTLFIDRLLGLRQDGAFSTKAMFSHQVHKSSFQSPEHFRYSASFSCRDCNKSVFGGQTFPLFSVKVEVWSKGDATLESLVGTAVIDVSPLVIGGKTEIWDNLYELAQRSADYANPVYIRARILSNILDDGISQHAFPDPFQTPAKVHNQISPPRVSGRIDPILFETPEHPASPFVPLQKLDNACKLVEIQPNETGSLSIQVIQAANIQAPEAMTGFLYVTFSLDPAPLLSWQSGQSSTPLEPGSSHPYWSHHITLKAEVLPAVEDFVNMQFVFCLCHRPSYSDDNVGVVIGRTAVSLRSFADPQGSGRGSGWFDILNSDNKTIGNILLEIVPDDLLSDAMRSVAVDAVDMEAKPSQINTTTQPAEDEIFDNPILCPEVSASVSINDLRQRLSELDILKTRLSQFSSKPQHNETGVPSTVATPKRRRVLTTFTAAPSTRNSPLHVKLTIDIPSKDVSPSRLIPSLSPALLFDTPSPKKVDPSDAYIRSNFIEKLHNFAGFDGACSLPIDLHSTEPVNDAPRFTGHSPTDDSTIAAVHFQGDDTSQMVEKSSDVVIDCGQGRKSAVDISHQEKSFPVDSFSGSHVFNTVSDESLVGDRFHDVNGAVEDAGNLIDRMGSIVSNSPKKSDDRITSPSTARAFIDSVSQTSEEHIAPSNPNAFDAVKVDGPNTTVRINVVVDGVPASTDDTANPDPSPVIDRVVDREDLPSINREHNPRVADRQPISETLSSSPQPNATDLRCLPVSSSCGDNRGFHLPPDAPHSLSDHAVSKAFVRCPEISSENALPSPIGQHAEAESVVMDTAECKGRNAVEFRDSATSPVAFPSSSQPKFNLATWSNFNKPAELFCKDSQNSYSAENDELNRHPIEIRSNTALDSRGLPPRFPKTRRNFADYGLTLAHRDRQRSERIARIFAGEAN</sequence>
<feature type="compositionally biased region" description="Polar residues" evidence="1">
    <location>
        <begin position="1876"/>
        <end position="1888"/>
    </location>
</feature>
<dbReference type="PROSITE" id="PS50004">
    <property type="entry name" value="C2"/>
    <property type="match status" value="1"/>
</dbReference>
<dbReference type="PANTHER" id="PTHR21254:SF1">
    <property type="entry name" value="C2 DOMAIN-CONTAINING PROTEIN 3"/>
    <property type="match status" value="1"/>
</dbReference>
<name>A0A0H5QXB3_9EUKA</name>
<dbReference type="Pfam" id="PF00168">
    <property type="entry name" value="C2"/>
    <property type="match status" value="1"/>
</dbReference>
<dbReference type="PANTHER" id="PTHR21254">
    <property type="entry name" value="C2 DOMAIN-CONTAINING PROTEIN 3"/>
    <property type="match status" value="1"/>
</dbReference>
<accession>A0A0H5QXB3</accession>
<dbReference type="SUPFAM" id="SSF49562">
    <property type="entry name" value="C2 domain (Calcium/lipid-binding domain, CaLB)"/>
    <property type="match status" value="2"/>
</dbReference>
<evidence type="ECO:0000259" key="2">
    <source>
        <dbReference type="PROSITE" id="PS50004"/>
    </source>
</evidence>
<dbReference type="InterPro" id="IPR000008">
    <property type="entry name" value="C2_dom"/>
</dbReference>
<dbReference type="GO" id="GO:0005815">
    <property type="term" value="C:microtubule organizing center"/>
    <property type="evidence" value="ECO:0007669"/>
    <property type="project" value="TreeGrafter"/>
</dbReference>
<dbReference type="Gene3D" id="2.60.40.150">
    <property type="entry name" value="C2 domain"/>
    <property type="match status" value="1"/>
</dbReference>
<dbReference type="EMBL" id="HACM01005814">
    <property type="protein sequence ID" value="CRZ06256.1"/>
    <property type="molecule type" value="Transcribed_RNA"/>
</dbReference>
<feature type="compositionally biased region" description="Polar residues" evidence="1">
    <location>
        <begin position="1129"/>
        <end position="1138"/>
    </location>
</feature>
<dbReference type="InterPro" id="IPR057537">
    <property type="entry name" value="C2_C2CD3_N"/>
</dbReference>
<evidence type="ECO:0000313" key="3">
    <source>
        <dbReference type="EMBL" id="CRZ06256.1"/>
    </source>
</evidence>
<reference evidence="3" key="1">
    <citation type="submission" date="2015-04" db="EMBL/GenBank/DDBJ databases">
        <title>The genome sequence of the plant pathogenic Rhizarian Plasmodiophora brassicae reveals insights in its biotrophic life cycle and the origin of chitin synthesis.</title>
        <authorList>
            <person name="Schwelm A."/>
            <person name="Fogelqvist J."/>
            <person name="Knaust A."/>
            <person name="Julke S."/>
            <person name="Lilja T."/>
            <person name="Dhandapani V."/>
            <person name="Bonilla-Rosso G."/>
            <person name="Karlsson M."/>
            <person name="Shevchenko A."/>
            <person name="Choi S.R."/>
            <person name="Kim H.G."/>
            <person name="Park J.Y."/>
            <person name="Lim Y.P."/>
            <person name="Ludwig-Muller J."/>
            <person name="Dixelius C."/>
        </authorList>
    </citation>
    <scope>NUCLEOTIDE SEQUENCE</scope>
    <source>
        <tissue evidence="3">Potato root galls</tissue>
    </source>
</reference>
<protein>
    <recommendedName>
        <fullName evidence="2">C2 domain-containing protein</fullName>
    </recommendedName>
</protein>
<feature type="region of interest" description="Disordered" evidence="1">
    <location>
        <begin position="1855"/>
        <end position="1891"/>
    </location>
</feature>
<evidence type="ECO:0000256" key="1">
    <source>
        <dbReference type="SAM" id="MobiDB-lite"/>
    </source>
</evidence>
<proteinExistence type="predicted"/>
<feature type="compositionally biased region" description="Basic and acidic residues" evidence="1">
    <location>
        <begin position="1855"/>
        <end position="1872"/>
    </location>
</feature>
<dbReference type="InterPro" id="IPR035892">
    <property type="entry name" value="C2_domain_sf"/>
</dbReference>
<dbReference type="Pfam" id="PF25339">
    <property type="entry name" value="C2_C2CD3_N"/>
    <property type="match status" value="1"/>
</dbReference>
<feature type="region of interest" description="Disordered" evidence="1">
    <location>
        <begin position="181"/>
        <end position="202"/>
    </location>
</feature>
<feature type="domain" description="C2" evidence="2">
    <location>
        <begin position="929"/>
        <end position="1076"/>
    </location>
</feature>